<name>A0A974S2A3_PERPY</name>
<protein>
    <recommendedName>
        <fullName evidence="3 5">acylphosphatase</fullName>
        <ecNumber evidence="2 5">3.6.1.7</ecNumber>
    </recommendedName>
</protein>
<dbReference type="PANTHER" id="PTHR47268">
    <property type="entry name" value="ACYLPHOSPHATASE"/>
    <property type="match status" value="1"/>
</dbReference>
<dbReference type="Proteomes" id="UP000595254">
    <property type="component" value="Chromosome"/>
</dbReference>
<reference evidence="8 9" key="1">
    <citation type="submission" date="2021-01" db="EMBL/GenBank/DDBJ databases">
        <title>FDA dAtabase for Regulatory Grade micrObial Sequences (FDA-ARGOS): Supporting development and validation of Infectious Disease Dx tests.</title>
        <authorList>
            <person name="Nelson B."/>
            <person name="Plummer A."/>
            <person name="Tallon L."/>
            <person name="Sadzewicz L."/>
            <person name="Zhao X."/>
            <person name="Boylan J."/>
            <person name="Ott S."/>
            <person name="Bowen H."/>
            <person name="Vavikolanu K."/>
            <person name="Mehta A."/>
            <person name="Aluvathingal J."/>
            <person name="Nadendla S."/>
            <person name="Myers T."/>
            <person name="Yan Y."/>
            <person name="Sichtig H."/>
        </authorList>
    </citation>
    <scope>NUCLEOTIDE SEQUENCE [LARGE SCALE GENOMIC DNA]</scope>
    <source>
        <strain evidence="8 9">FDAARGOS_1161</strain>
    </source>
</reference>
<dbReference type="InterPro" id="IPR036046">
    <property type="entry name" value="Acylphosphatase-like_dom_sf"/>
</dbReference>
<evidence type="ECO:0000256" key="1">
    <source>
        <dbReference type="ARBA" id="ARBA00005614"/>
    </source>
</evidence>
<keyword evidence="5" id="KW-0378">Hydrolase</keyword>
<accession>A0A974S2A3</accession>
<sequence length="92" mass="10192">MIKRYIITITGSVQGVGYRSFTASAAVELGIRGNVHNNIDGSVQVIIETEETTYQSLLTKLMKGPPFSKVDKLDCRVEEASGEFHYILTRTP</sequence>
<evidence type="ECO:0000313" key="8">
    <source>
        <dbReference type="EMBL" id="QQT02381.1"/>
    </source>
</evidence>
<evidence type="ECO:0000256" key="2">
    <source>
        <dbReference type="ARBA" id="ARBA00012150"/>
    </source>
</evidence>
<feature type="domain" description="Acylphosphatase-like" evidence="7">
    <location>
        <begin position="4"/>
        <end position="92"/>
    </location>
</feature>
<evidence type="ECO:0000259" key="7">
    <source>
        <dbReference type="PROSITE" id="PS51160"/>
    </source>
</evidence>
<evidence type="ECO:0000256" key="6">
    <source>
        <dbReference type="RuleBase" id="RU004168"/>
    </source>
</evidence>
<evidence type="ECO:0000313" key="9">
    <source>
        <dbReference type="Proteomes" id="UP000595254"/>
    </source>
</evidence>
<proteinExistence type="inferred from homology"/>
<dbReference type="Gene3D" id="3.30.70.100">
    <property type="match status" value="1"/>
</dbReference>
<comment type="catalytic activity">
    <reaction evidence="4 5">
        <text>an acyl phosphate + H2O = a carboxylate + phosphate + H(+)</text>
        <dbReference type="Rhea" id="RHEA:14965"/>
        <dbReference type="ChEBI" id="CHEBI:15377"/>
        <dbReference type="ChEBI" id="CHEBI:15378"/>
        <dbReference type="ChEBI" id="CHEBI:29067"/>
        <dbReference type="ChEBI" id="CHEBI:43474"/>
        <dbReference type="ChEBI" id="CHEBI:59918"/>
        <dbReference type="EC" id="3.6.1.7"/>
    </reaction>
</comment>
<keyword evidence="9" id="KW-1185">Reference proteome</keyword>
<feature type="active site" evidence="5">
    <location>
        <position position="19"/>
    </location>
</feature>
<evidence type="ECO:0000256" key="4">
    <source>
        <dbReference type="ARBA" id="ARBA00047645"/>
    </source>
</evidence>
<evidence type="ECO:0000256" key="3">
    <source>
        <dbReference type="ARBA" id="ARBA00015991"/>
    </source>
</evidence>
<dbReference type="AlphaFoldDB" id="A0A974S2A3"/>
<dbReference type="EC" id="3.6.1.7" evidence="2 5"/>
<dbReference type="Pfam" id="PF00708">
    <property type="entry name" value="Acylphosphatase"/>
    <property type="match status" value="1"/>
</dbReference>
<dbReference type="SUPFAM" id="SSF54975">
    <property type="entry name" value="Acylphosphatase/BLUF domain-like"/>
    <property type="match status" value="1"/>
</dbReference>
<comment type="similarity">
    <text evidence="1 6">Belongs to the acylphosphatase family.</text>
</comment>
<evidence type="ECO:0000256" key="5">
    <source>
        <dbReference type="PROSITE-ProRule" id="PRU00520"/>
    </source>
</evidence>
<dbReference type="EMBL" id="CP068053">
    <property type="protein sequence ID" value="QQT02381.1"/>
    <property type="molecule type" value="Genomic_DNA"/>
</dbReference>
<dbReference type="RefSeq" id="WP_081704961.1">
    <property type="nucleotide sequence ID" value="NZ_CP068053.1"/>
</dbReference>
<gene>
    <name evidence="8" type="ORF">I6J18_11415</name>
</gene>
<dbReference type="InterPro" id="IPR001792">
    <property type="entry name" value="Acylphosphatase-like_dom"/>
</dbReference>
<dbReference type="PANTHER" id="PTHR47268:SF4">
    <property type="entry name" value="ACYLPHOSPHATASE"/>
    <property type="match status" value="1"/>
</dbReference>
<dbReference type="GO" id="GO:0003998">
    <property type="term" value="F:acylphosphatase activity"/>
    <property type="evidence" value="ECO:0007669"/>
    <property type="project" value="UniProtKB-EC"/>
</dbReference>
<dbReference type="InterPro" id="IPR020456">
    <property type="entry name" value="Acylphosphatase"/>
</dbReference>
<feature type="active site" evidence="5">
    <location>
        <position position="37"/>
    </location>
</feature>
<dbReference type="PROSITE" id="PS51160">
    <property type="entry name" value="ACYLPHOSPHATASE_3"/>
    <property type="match status" value="1"/>
</dbReference>
<dbReference type="KEGG" id="ppsr:I6J18_11415"/>
<organism evidence="8 9">
    <name type="scientific">Peribacillus psychrosaccharolyticus</name>
    <name type="common">Bacillus psychrosaccharolyticus</name>
    <dbReference type="NCBI Taxonomy" id="1407"/>
    <lineage>
        <taxon>Bacteria</taxon>
        <taxon>Bacillati</taxon>
        <taxon>Bacillota</taxon>
        <taxon>Bacilli</taxon>
        <taxon>Bacillales</taxon>
        <taxon>Bacillaceae</taxon>
        <taxon>Peribacillus</taxon>
    </lineage>
</organism>